<organism evidence="3 4">
    <name type="scientific">Parascedosporium putredinis</name>
    <dbReference type="NCBI Taxonomy" id="1442378"/>
    <lineage>
        <taxon>Eukaryota</taxon>
        <taxon>Fungi</taxon>
        <taxon>Dikarya</taxon>
        <taxon>Ascomycota</taxon>
        <taxon>Pezizomycotina</taxon>
        <taxon>Sordariomycetes</taxon>
        <taxon>Hypocreomycetidae</taxon>
        <taxon>Microascales</taxon>
        <taxon>Microascaceae</taxon>
        <taxon>Parascedosporium</taxon>
    </lineage>
</organism>
<comment type="caution">
    <text evidence="3">The sequence shown here is derived from an EMBL/GenBank/DDBJ whole genome shotgun (WGS) entry which is preliminary data.</text>
</comment>
<evidence type="ECO:0000313" key="3">
    <source>
        <dbReference type="EMBL" id="CAI4219831.1"/>
    </source>
</evidence>
<feature type="region of interest" description="Disordered" evidence="1">
    <location>
        <begin position="56"/>
        <end position="83"/>
    </location>
</feature>
<sequence>MTTTDFTQLECTIVILTYKIAIILLAAGLAVAIVIIFILGFRLKKMARLSPSRSELCQPHTSINCAPTPDKPESTPASRGSTRIRSTAMQPLIWQAKIPRIPHHHVDISASESGTQSDEIPVATTPSLRESRHGSLPKSSSRQSSIESSSSGSSLSSSAELELMQKSRWARRPEPLSLDLWPDFDSVGKYVTDAEAEGRDVTRRSLTPSFTMSTTPSEGRVDDAGKSESKSLTTLAEVYQAKSSDTARKTTTI</sequence>
<dbReference type="Proteomes" id="UP000838763">
    <property type="component" value="Unassembled WGS sequence"/>
</dbReference>
<feature type="region of interest" description="Disordered" evidence="1">
    <location>
        <begin position="199"/>
        <end position="229"/>
    </location>
</feature>
<name>A0A9P1HC51_9PEZI</name>
<feature type="compositionally biased region" description="Polar residues" evidence="1">
    <location>
        <begin position="110"/>
        <end position="128"/>
    </location>
</feature>
<keyword evidence="2" id="KW-0812">Transmembrane</keyword>
<proteinExistence type="predicted"/>
<reference evidence="3" key="1">
    <citation type="submission" date="2022-11" db="EMBL/GenBank/DDBJ databases">
        <authorList>
            <person name="Scott C."/>
            <person name="Bruce N."/>
        </authorList>
    </citation>
    <scope>NUCLEOTIDE SEQUENCE</scope>
</reference>
<evidence type="ECO:0000256" key="2">
    <source>
        <dbReference type="SAM" id="Phobius"/>
    </source>
</evidence>
<protein>
    <submittedName>
        <fullName evidence="3">Uncharacterized protein</fullName>
    </submittedName>
</protein>
<keyword evidence="2" id="KW-1133">Transmembrane helix</keyword>
<feature type="compositionally biased region" description="Polar residues" evidence="1">
    <location>
        <begin position="204"/>
        <end position="217"/>
    </location>
</feature>
<dbReference type="AlphaFoldDB" id="A0A9P1HC51"/>
<feature type="transmembrane region" description="Helical" evidence="2">
    <location>
        <begin position="20"/>
        <end position="43"/>
    </location>
</feature>
<feature type="region of interest" description="Disordered" evidence="1">
    <location>
        <begin position="109"/>
        <end position="159"/>
    </location>
</feature>
<gene>
    <name evidence="3" type="ORF">PPNO1_LOCUS9377</name>
</gene>
<evidence type="ECO:0000256" key="1">
    <source>
        <dbReference type="SAM" id="MobiDB-lite"/>
    </source>
</evidence>
<keyword evidence="2" id="KW-0472">Membrane</keyword>
<feature type="compositionally biased region" description="Basic and acidic residues" evidence="1">
    <location>
        <begin position="219"/>
        <end position="229"/>
    </location>
</feature>
<feature type="compositionally biased region" description="Low complexity" evidence="1">
    <location>
        <begin position="139"/>
        <end position="158"/>
    </location>
</feature>
<evidence type="ECO:0000313" key="4">
    <source>
        <dbReference type="Proteomes" id="UP000838763"/>
    </source>
</evidence>
<accession>A0A9P1HC51</accession>
<dbReference type="EMBL" id="CALLCH030000020">
    <property type="protein sequence ID" value="CAI4219831.1"/>
    <property type="molecule type" value="Genomic_DNA"/>
</dbReference>
<keyword evidence="4" id="KW-1185">Reference proteome</keyword>
<feature type="compositionally biased region" description="Polar residues" evidence="1">
    <location>
        <begin position="56"/>
        <end position="65"/>
    </location>
</feature>